<keyword evidence="2" id="KW-1185">Reference proteome</keyword>
<reference evidence="1 2" key="1">
    <citation type="submission" date="2016-07" db="EMBL/GenBank/DDBJ databases">
        <title>Pervasive Adenine N6-methylation of Active Genes in Fungi.</title>
        <authorList>
            <consortium name="DOE Joint Genome Institute"/>
            <person name="Mondo S.J."/>
            <person name="Dannebaum R.O."/>
            <person name="Kuo R.C."/>
            <person name="Labutti K."/>
            <person name="Haridas S."/>
            <person name="Kuo A."/>
            <person name="Salamov A."/>
            <person name="Ahrendt S.R."/>
            <person name="Lipzen A."/>
            <person name="Sullivan W."/>
            <person name="Andreopoulos W.B."/>
            <person name="Clum A."/>
            <person name="Lindquist E."/>
            <person name="Daum C."/>
            <person name="Ramamoorthy G.K."/>
            <person name="Gryganskyi A."/>
            <person name="Culley D."/>
            <person name="Magnuson J.K."/>
            <person name="James T.Y."/>
            <person name="O'Malley M.A."/>
            <person name="Stajich J.E."/>
            <person name="Spatafora J.W."/>
            <person name="Visel A."/>
            <person name="Grigoriev I.V."/>
        </authorList>
    </citation>
    <scope>NUCLEOTIDE SEQUENCE [LARGE SCALE GENOMIC DNA]</scope>
    <source>
        <strain evidence="1 2">NRRL 1336</strain>
    </source>
</reference>
<evidence type="ECO:0000313" key="1">
    <source>
        <dbReference type="EMBL" id="ORZ17257.1"/>
    </source>
</evidence>
<evidence type="ECO:0000313" key="2">
    <source>
        <dbReference type="Proteomes" id="UP000193560"/>
    </source>
</evidence>
<proteinExistence type="predicted"/>
<name>A0A1X2IKC7_9FUNG</name>
<protein>
    <submittedName>
        <fullName evidence="1">Uncharacterized protein</fullName>
    </submittedName>
</protein>
<dbReference type="EMBL" id="MCGE01000010">
    <property type="protein sequence ID" value="ORZ17257.1"/>
    <property type="molecule type" value="Genomic_DNA"/>
</dbReference>
<accession>A0A1X2IKC7</accession>
<comment type="caution">
    <text evidence="1">The sequence shown here is derived from an EMBL/GenBank/DDBJ whole genome shotgun (WGS) entry which is preliminary data.</text>
</comment>
<dbReference type="Proteomes" id="UP000193560">
    <property type="component" value="Unassembled WGS sequence"/>
</dbReference>
<organism evidence="1 2">
    <name type="scientific">Absidia repens</name>
    <dbReference type="NCBI Taxonomy" id="90262"/>
    <lineage>
        <taxon>Eukaryota</taxon>
        <taxon>Fungi</taxon>
        <taxon>Fungi incertae sedis</taxon>
        <taxon>Mucoromycota</taxon>
        <taxon>Mucoromycotina</taxon>
        <taxon>Mucoromycetes</taxon>
        <taxon>Mucorales</taxon>
        <taxon>Cunninghamellaceae</taxon>
        <taxon>Absidia</taxon>
    </lineage>
</organism>
<sequence>MLLRTRRYSIDIKKCVFQMSHRISPHIPLYRPINDHHRPVNTHLSSNGIVYYEKNIDDQYFIDYSSFVSI</sequence>
<gene>
    <name evidence="1" type="ORF">BCR42DRAFT_414259</name>
</gene>
<dbReference type="AlphaFoldDB" id="A0A1X2IKC7"/>